<keyword evidence="2" id="KW-1185">Reference proteome</keyword>
<dbReference type="Proteomes" id="UP000012317">
    <property type="component" value="Unassembled WGS sequence"/>
</dbReference>
<comment type="caution">
    <text evidence="1">The sequence shown here is derived from an EMBL/GenBank/DDBJ whole genome shotgun (WGS) entry which is preliminary data.</text>
</comment>
<evidence type="ECO:0000313" key="2">
    <source>
        <dbReference type="Proteomes" id="UP000012317"/>
    </source>
</evidence>
<dbReference type="EMBL" id="APLF01000004">
    <property type="protein sequence ID" value="EMY81873.1"/>
    <property type="molecule type" value="Genomic_DNA"/>
</dbReference>
<protein>
    <submittedName>
        <fullName evidence="1">Uncharacterized protein</fullName>
    </submittedName>
</protein>
<gene>
    <name evidence="1" type="ORF">pgond44_05000</name>
</gene>
<reference evidence="1 2" key="1">
    <citation type="journal article" date="2014" name="Genome Biol. Evol.">
        <title>Extensive gene acquisition in the extremely psychrophilic bacterial species Psychroflexus torquis and the link to sea-ice ecosystem specialism.</title>
        <authorList>
            <person name="Feng S."/>
            <person name="Powell S.M."/>
            <person name="Wilson R."/>
            <person name="Bowman J.P."/>
        </authorList>
    </citation>
    <scope>NUCLEOTIDE SEQUENCE [LARGE SCALE GENOMIC DNA]</scope>
    <source>
        <strain evidence="1 2">ACAM 44</strain>
    </source>
</reference>
<dbReference type="eggNOG" id="ENOG502ZKUT">
    <property type="taxonomic scope" value="Bacteria"/>
</dbReference>
<dbReference type="STRING" id="1189619.pgond44_05000"/>
<sequence>MKAYFYLLFILPLLSFGQEKFIKGQIYADSLETYQVNIINITQEIGQVSTKEGKYNIRAQIGDSILFTSLQHKTYTIKVEDSNLRTNTSIFLEMQVNELEEVTILQYDLTGDLSKDIKQVKTDFIDQRQFGFRVPRKLPKVERELRAAYSSSGGVPLDFIIMSLNGEMKKLKQRIDIANLKTDKNRILRIVPSSLITADLNIPEIYIEDFAYYCAEDKRTVSIMDKGDPLALIDELKLKAIAYIALKNFEE</sequence>
<dbReference type="RefSeq" id="WP_003437429.1">
    <property type="nucleotide sequence ID" value="NZ_APLF01000004.1"/>
</dbReference>
<dbReference type="AlphaFoldDB" id="N1X1E4"/>
<evidence type="ECO:0000313" key="1">
    <source>
        <dbReference type="EMBL" id="EMY81873.1"/>
    </source>
</evidence>
<accession>N1X1E4</accession>
<proteinExistence type="predicted"/>
<name>N1X1E4_9FLAO</name>
<organism evidence="1 2">
    <name type="scientific">Psychroflexus gondwanensis ACAM 44</name>
    <dbReference type="NCBI Taxonomy" id="1189619"/>
    <lineage>
        <taxon>Bacteria</taxon>
        <taxon>Pseudomonadati</taxon>
        <taxon>Bacteroidota</taxon>
        <taxon>Flavobacteriia</taxon>
        <taxon>Flavobacteriales</taxon>
        <taxon>Flavobacteriaceae</taxon>
        <taxon>Psychroflexus</taxon>
    </lineage>
</organism>